<evidence type="ECO:0000313" key="1">
    <source>
        <dbReference type="EMBL" id="OMG55221.1"/>
    </source>
</evidence>
<dbReference type="Pfam" id="PF10649">
    <property type="entry name" value="DUF2478"/>
    <property type="match status" value="1"/>
</dbReference>
<reference evidence="1 2" key="1">
    <citation type="submission" date="2016-10" db="EMBL/GenBank/DDBJ databases">
        <title>Alkaliphiles isolated from bioreactors.</title>
        <authorList>
            <person name="Salah Z."/>
            <person name="Rout S.P."/>
            <person name="Humphreys P.N."/>
        </authorList>
    </citation>
    <scope>NUCLEOTIDE SEQUENCE [LARGE SCALE GENOMIC DNA]</scope>
    <source>
        <strain evidence="1 2">ZS02</strain>
    </source>
</reference>
<gene>
    <name evidence="1" type="ORF">BJN45_05165</name>
</gene>
<protein>
    <recommendedName>
        <fullName evidence="3">Molybdenum ABC transporter ATP-binding protein</fullName>
    </recommendedName>
</protein>
<dbReference type="InterPro" id="IPR018912">
    <property type="entry name" value="DUF2478"/>
</dbReference>
<comment type="caution">
    <text evidence="1">The sequence shown here is derived from an EMBL/GenBank/DDBJ whole genome shotgun (WGS) entry which is preliminary data.</text>
</comment>
<organism evidence="1 2">
    <name type="scientific">Azonexus hydrophilus</name>
    <dbReference type="NCBI Taxonomy" id="418702"/>
    <lineage>
        <taxon>Bacteria</taxon>
        <taxon>Pseudomonadati</taxon>
        <taxon>Pseudomonadota</taxon>
        <taxon>Betaproteobacteria</taxon>
        <taxon>Rhodocyclales</taxon>
        <taxon>Azonexaceae</taxon>
        <taxon>Azonexus</taxon>
    </lineage>
</organism>
<sequence>MDDDPLLIAAVVPPPGINADLPVRAFVADLRARGVRVAGLLQDMLPTASGCNICLVDIETGDSYPISQRLGSQSASCTLDPGALADASRVMRRIAEDGAELVVFNRFSGMEAEGDGFAGEMLDFMSCAIPVLTIVQEKHLPAWRHFTGGMACELPPEAQALDDWYARLGR</sequence>
<evidence type="ECO:0008006" key="3">
    <source>
        <dbReference type="Google" id="ProtNLM"/>
    </source>
</evidence>
<dbReference type="EMBL" id="MTHD01000002">
    <property type="protein sequence ID" value="OMG55221.1"/>
    <property type="molecule type" value="Genomic_DNA"/>
</dbReference>
<dbReference type="Proteomes" id="UP000187526">
    <property type="component" value="Unassembled WGS sequence"/>
</dbReference>
<accession>A0A1R1I8Y5</accession>
<dbReference type="STRING" id="418702.BJN45_05165"/>
<dbReference type="AlphaFoldDB" id="A0A1R1I8Y5"/>
<evidence type="ECO:0000313" key="2">
    <source>
        <dbReference type="Proteomes" id="UP000187526"/>
    </source>
</evidence>
<keyword evidence="2" id="KW-1185">Reference proteome</keyword>
<name>A0A1R1I8Y5_9RHOO</name>
<proteinExistence type="predicted"/>